<dbReference type="Proteomes" id="UP001500908">
    <property type="component" value="Unassembled WGS sequence"/>
</dbReference>
<proteinExistence type="inferred from homology"/>
<dbReference type="Gene3D" id="3.40.1190.20">
    <property type="match status" value="1"/>
</dbReference>
<protein>
    <submittedName>
        <fullName evidence="8">Carbohydrate kinase</fullName>
    </submittedName>
</protein>
<evidence type="ECO:0000256" key="5">
    <source>
        <dbReference type="ARBA" id="ARBA00022840"/>
    </source>
</evidence>
<dbReference type="PROSITE" id="PS00583">
    <property type="entry name" value="PFKB_KINASES_1"/>
    <property type="match status" value="1"/>
</dbReference>
<feature type="domain" description="Carbohydrate kinase PfkB" evidence="7">
    <location>
        <begin position="2"/>
        <end position="312"/>
    </location>
</feature>
<evidence type="ECO:0000256" key="4">
    <source>
        <dbReference type="ARBA" id="ARBA00022777"/>
    </source>
</evidence>
<dbReference type="PRINTS" id="PR00990">
    <property type="entry name" value="RIBOKINASE"/>
</dbReference>
<comment type="caution">
    <text evidence="8">The sequence shown here is derived from an EMBL/GenBank/DDBJ whole genome shotgun (WGS) entry which is preliminary data.</text>
</comment>
<keyword evidence="3" id="KW-0547">Nucleotide-binding</keyword>
<dbReference type="InterPro" id="IPR002139">
    <property type="entry name" value="Ribo/fructo_kinase"/>
</dbReference>
<evidence type="ECO:0000256" key="2">
    <source>
        <dbReference type="ARBA" id="ARBA00022679"/>
    </source>
</evidence>
<evidence type="ECO:0000256" key="6">
    <source>
        <dbReference type="RuleBase" id="RU003704"/>
    </source>
</evidence>
<keyword evidence="9" id="KW-1185">Reference proteome</keyword>
<dbReference type="Pfam" id="PF00294">
    <property type="entry name" value="PfkB"/>
    <property type="match status" value="1"/>
</dbReference>
<gene>
    <name evidence="8" type="ORF">GCM10022402_14450</name>
</gene>
<dbReference type="SUPFAM" id="SSF53613">
    <property type="entry name" value="Ribokinase-like"/>
    <property type="match status" value="1"/>
</dbReference>
<dbReference type="CDD" id="cd01167">
    <property type="entry name" value="bac_FRK"/>
    <property type="match status" value="1"/>
</dbReference>
<reference evidence="9" key="1">
    <citation type="journal article" date="2019" name="Int. J. Syst. Evol. Microbiol.">
        <title>The Global Catalogue of Microorganisms (GCM) 10K type strain sequencing project: providing services to taxonomists for standard genome sequencing and annotation.</title>
        <authorList>
            <consortium name="The Broad Institute Genomics Platform"/>
            <consortium name="The Broad Institute Genome Sequencing Center for Infectious Disease"/>
            <person name="Wu L."/>
            <person name="Ma J."/>
        </authorList>
    </citation>
    <scope>NUCLEOTIDE SEQUENCE [LARGE SCALE GENOMIC DNA]</scope>
    <source>
        <strain evidence="9">JCM 17137</strain>
    </source>
</reference>
<dbReference type="EMBL" id="BAABDD010000005">
    <property type="protein sequence ID" value="GAA3735362.1"/>
    <property type="molecule type" value="Genomic_DNA"/>
</dbReference>
<keyword evidence="5" id="KW-0067">ATP-binding</keyword>
<evidence type="ECO:0000313" key="8">
    <source>
        <dbReference type="EMBL" id="GAA3735362.1"/>
    </source>
</evidence>
<evidence type="ECO:0000259" key="7">
    <source>
        <dbReference type="Pfam" id="PF00294"/>
    </source>
</evidence>
<keyword evidence="2 6" id="KW-0808">Transferase</keyword>
<organism evidence="8 9">
    <name type="scientific">Salinactinospora qingdaonensis</name>
    <dbReference type="NCBI Taxonomy" id="702744"/>
    <lineage>
        <taxon>Bacteria</taxon>
        <taxon>Bacillati</taxon>
        <taxon>Actinomycetota</taxon>
        <taxon>Actinomycetes</taxon>
        <taxon>Streptosporangiales</taxon>
        <taxon>Nocardiopsidaceae</taxon>
        <taxon>Salinactinospora</taxon>
    </lineage>
</organism>
<evidence type="ECO:0000256" key="1">
    <source>
        <dbReference type="ARBA" id="ARBA00010688"/>
    </source>
</evidence>
<accession>A0ABP7FGP3</accession>
<dbReference type="PROSITE" id="PS00584">
    <property type="entry name" value="PFKB_KINASES_2"/>
    <property type="match status" value="1"/>
</dbReference>
<keyword evidence="4 6" id="KW-0418">Kinase</keyword>
<dbReference type="InterPro" id="IPR029056">
    <property type="entry name" value="Ribokinase-like"/>
</dbReference>
<evidence type="ECO:0000256" key="3">
    <source>
        <dbReference type="ARBA" id="ARBA00022741"/>
    </source>
</evidence>
<evidence type="ECO:0000313" key="9">
    <source>
        <dbReference type="Proteomes" id="UP001500908"/>
    </source>
</evidence>
<comment type="similarity">
    <text evidence="1 6">Belongs to the carbohydrate kinase PfkB family.</text>
</comment>
<dbReference type="InterPro" id="IPR002173">
    <property type="entry name" value="Carboh/pur_kinase_PfkB_CS"/>
</dbReference>
<sequence>MITVVGEALIDLIGAENGTYRSVPGGAPANVAVALARLGVPVSLLARIGSDRFGRELRAYVGSRGVDTRDLVAAAEPSTLAIANLDASGHAEFDFYVRGTADWQWTPAELPDPVGEDVTALHVGSLALAMAPGAAVLEEWIARQRERVVVSYDPNVRPALAGERAQEVQRVERQVALADVVKASEEDLRWLYDEPAPATEQETAAFLAERAGAWLALGPALVVVTRGQEPTLVVARSTKGTPSYHPVERVEVVDSVGAGDALAAGLLDALGQLGALGAGGKDKLATLSAAEVAACLRHAQRVSARACLRVGADPGELALEPVRVEH</sequence>
<dbReference type="InterPro" id="IPR050306">
    <property type="entry name" value="PfkB_Carbo_kinase"/>
</dbReference>
<name>A0ABP7FGP3_9ACTN</name>
<dbReference type="RefSeq" id="WP_344968677.1">
    <property type="nucleotide sequence ID" value="NZ_BAABDD010000005.1"/>
</dbReference>
<dbReference type="GO" id="GO:0016301">
    <property type="term" value="F:kinase activity"/>
    <property type="evidence" value="ECO:0007669"/>
    <property type="project" value="UniProtKB-KW"/>
</dbReference>
<dbReference type="InterPro" id="IPR011611">
    <property type="entry name" value="PfkB_dom"/>
</dbReference>
<dbReference type="PANTHER" id="PTHR43085:SF1">
    <property type="entry name" value="PSEUDOURIDINE KINASE-RELATED"/>
    <property type="match status" value="1"/>
</dbReference>
<dbReference type="PANTHER" id="PTHR43085">
    <property type="entry name" value="HEXOKINASE FAMILY MEMBER"/>
    <property type="match status" value="1"/>
</dbReference>